<feature type="domain" description="N-acetyltransferase" evidence="2">
    <location>
        <begin position="498"/>
        <end position="662"/>
    </location>
</feature>
<keyword evidence="4" id="KW-1185">Reference proteome</keyword>
<dbReference type="InterPro" id="IPR000182">
    <property type="entry name" value="GNAT_dom"/>
</dbReference>
<feature type="compositionally biased region" description="Polar residues" evidence="1">
    <location>
        <begin position="392"/>
        <end position="413"/>
    </location>
</feature>
<feature type="region of interest" description="Disordered" evidence="1">
    <location>
        <begin position="118"/>
        <end position="143"/>
    </location>
</feature>
<feature type="compositionally biased region" description="Low complexity" evidence="1">
    <location>
        <begin position="355"/>
        <end position="376"/>
    </location>
</feature>
<protein>
    <submittedName>
        <fullName evidence="3">6677_t:CDS:1</fullName>
    </submittedName>
</protein>
<accession>A0A9N8W6Z5</accession>
<dbReference type="PROSITE" id="PS51186">
    <property type="entry name" value="GNAT"/>
    <property type="match status" value="1"/>
</dbReference>
<feature type="region of interest" description="Disordered" evidence="1">
    <location>
        <begin position="353"/>
        <end position="413"/>
    </location>
</feature>
<proteinExistence type="predicted"/>
<evidence type="ECO:0000259" key="2">
    <source>
        <dbReference type="PROSITE" id="PS51186"/>
    </source>
</evidence>
<dbReference type="InterPro" id="IPR016181">
    <property type="entry name" value="Acyl_CoA_acyltransferase"/>
</dbReference>
<gene>
    <name evidence="3" type="ORF">POCULU_LOCUS1139</name>
</gene>
<comment type="caution">
    <text evidence="3">The sequence shown here is derived from an EMBL/GenBank/DDBJ whole genome shotgun (WGS) entry which is preliminary data.</text>
</comment>
<dbReference type="OrthoDB" id="4080456at2759"/>
<sequence>MTTTRGKERQSILSHVFKQILSDPPIPSKKRTFEDVFTPSKCFPELWQTRQELREKEDLLLSKGRTTRAGRLRIERQAVADKKDFRQDAKNCKIHGHLHGGDENVNEGINNDMTKEIINGKNSDVVHKRKRQKSSEISVDKHSREVTNQLNTELDSSEPSCNDNAMTVQLTNHAKQVAQNNAKRKSRDVTLTESEKKKVKTAKPDVVKKGRGRPKKYATTTSHTQATQMVHSNLAPHSPTHIETKVPRLRLILKKRCEQPLQPTDASQSSAPAYANGKKKCEGKTGLVPLDPLKESQLRSVLCTTKKQLSAKAARLKRKLLLRESKRAVQLPIFDIDIWIHNHMRSGVDLVPITSQAPQPNSSSLSSPLSTSQDTSQRQEDDSSRSEGSPVLQDSDSVNAASTERSEIESSLNGTKSVKRPLSRYLTSFASRIHGIPYYWRALTNPSLLLSTYTSTPLPPYVFRDYWTRPPKLLLLHSILTYPHRDKRSSSPPLSSPIDFCYFQPAHLLQVNELLQRVFWPGIDVSENLQYPEFSIIALYKRLVIGCGFVTPAGYVTYLAVSAGWEKSGIGKFMLYWLIQKCKGKKDVTLHVSANNNAMVRDEMGLEGNVSLLCWLTKYYNVQILYQTFGFKPEEFIVNFYDKYLPDSSWECKNAFFVRCRR</sequence>
<feature type="region of interest" description="Disordered" evidence="1">
    <location>
        <begin position="176"/>
        <end position="225"/>
    </location>
</feature>
<organism evidence="3 4">
    <name type="scientific">Paraglomus occultum</name>
    <dbReference type="NCBI Taxonomy" id="144539"/>
    <lineage>
        <taxon>Eukaryota</taxon>
        <taxon>Fungi</taxon>
        <taxon>Fungi incertae sedis</taxon>
        <taxon>Mucoromycota</taxon>
        <taxon>Glomeromycotina</taxon>
        <taxon>Glomeromycetes</taxon>
        <taxon>Paraglomerales</taxon>
        <taxon>Paraglomeraceae</taxon>
        <taxon>Paraglomus</taxon>
    </lineage>
</organism>
<dbReference type="EMBL" id="CAJVPJ010000078">
    <property type="protein sequence ID" value="CAG8473054.1"/>
    <property type="molecule type" value="Genomic_DNA"/>
</dbReference>
<feature type="compositionally biased region" description="Basic and acidic residues" evidence="1">
    <location>
        <begin position="187"/>
        <end position="208"/>
    </location>
</feature>
<dbReference type="Pfam" id="PF00583">
    <property type="entry name" value="Acetyltransf_1"/>
    <property type="match status" value="1"/>
</dbReference>
<evidence type="ECO:0000256" key="1">
    <source>
        <dbReference type="SAM" id="MobiDB-lite"/>
    </source>
</evidence>
<evidence type="ECO:0000313" key="3">
    <source>
        <dbReference type="EMBL" id="CAG8473054.1"/>
    </source>
</evidence>
<dbReference type="SUPFAM" id="SSF55729">
    <property type="entry name" value="Acyl-CoA N-acyltransferases (Nat)"/>
    <property type="match status" value="1"/>
</dbReference>
<name>A0A9N8W6Z5_9GLOM</name>
<reference evidence="3" key="1">
    <citation type="submission" date="2021-06" db="EMBL/GenBank/DDBJ databases">
        <authorList>
            <person name="Kallberg Y."/>
            <person name="Tangrot J."/>
            <person name="Rosling A."/>
        </authorList>
    </citation>
    <scope>NUCLEOTIDE SEQUENCE</scope>
    <source>
        <strain evidence="3">IA702</strain>
    </source>
</reference>
<dbReference type="AlphaFoldDB" id="A0A9N8W6Z5"/>
<dbReference type="Proteomes" id="UP000789572">
    <property type="component" value="Unassembled WGS sequence"/>
</dbReference>
<dbReference type="Gene3D" id="3.40.630.30">
    <property type="match status" value="1"/>
</dbReference>
<dbReference type="GO" id="GO:0016747">
    <property type="term" value="F:acyltransferase activity, transferring groups other than amino-acyl groups"/>
    <property type="evidence" value="ECO:0007669"/>
    <property type="project" value="InterPro"/>
</dbReference>
<evidence type="ECO:0000313" key="4">
    <source>
        <dbReference type="Proteomes" id="UP000789572"/>
    </source>
</evidence>